<dbReference type="Proteomes" id="UP000234639">
    <property type="component" value="Unassembled WGS sequence"/>
</dbReference>
<reference evidence="4 5" key="1">
    <citation type="submission" date="2017-12" db="EMBL/GenBank/DDBJ databases">
        <title>Phylogenetic diversity of female urinary microbiome.</title>
        <authorList>
            <person name="Thomas-White K."/>
            <person name="Wolfe A.J."/>
        </authorList>
    </citation>
    <scope>NUCLEOTIDE SEQUENCE [LARGE SCALE GENOMIC DNA]</scope>
    <source>
        <strain evidence="4 5">UMB0112</strain>
    </source>
</reference>
<accession>A0A2I1N977</accession>
<comment type="caution">
    <text evidence="4">The sequence shown here is derived from an EMBL/GenBank/DDBJ whole genome shotgun (WGS) entry which is preliminary data.</text>
</comment>
<dbReference type="PANTHER" id="PTHR42901:SF1">
    <property type="entry name" value="ALCOHOL DEHYDROGENASE"/>
    <property type="match status" value="1"/>
</dbReference>
<dbReference type="InterPro" id="IPR002347">
    <property type="entry name" value="SDR_fam"/>
</dbReference>
<dbReference type="AlphaFoldDB" id="A0A2I1N977"/>
<dbReference type="SUPFAM" id="SSF51735">
    <property type="entry name" value="NAD(P)-binding Rossmann-fold domains"/>
    <property type="match status" value="1"/>
</dbReference>
<dbReference type="PIRSF" id="PIRSF000126">
    <property type="entry name" value="11-beta-HSD1"/>
    <property type="match status" value="1"/>
</dbReference>
<evidence type="ECO:0000256" key="2">
    <source>
        <dbReference type="ARBA" id="ARBA00023002"/>
    </source>
</evidence>
<organism evidence="4 5">
    <name type="scientific">Campylobacter ureolyticus</name>
    <dbReference type="NCBI Taxonomy" id="827"/>
    <lineage>
        <taxon>Bacteria</taxon>
        <taxon>Pseudomonadati</taxon>
        <taxon>Campylobacterota</taxon>
        <taxon>Epsilonproteobacteria</taxon>
        <taxon>Campylobacterales</taxon>
        <taxon>Campylobacteraceae</taxon>
        <taxon>Campylobacter</taxon>
    </lineage>
</organism>
<dbReference type="PRINTS" id="PR00080">
    <property type="entry name" value="SDRFAMILY"/>
</dbReference>
<dbReference type="GO" id="GO:0016616">
    <property type="term" value="F:oxidoreductase activity, acting on the CH-OH group of donors, NAD or NADP as acceptor"/>
    <property type="evidence" value="ECO:0007669"/>
    <property type="project" value="UniProtKB-ARBA"/>
</dbReference>
<dbReference type="PANTHER" id="PTHR42901">
    <property type="entry name" value="ALCOHOL DEHYDROGENASE"/>
    <property type="match status" value="1"/>
</dbReference>
<name>A0A2I1N977_9BACT</name>
<sequence>MSKNILITGATSGFGEATALLFAKNGYNTILLARRKDRLDSLKDSIAKFGVKAHTICADVRDKKAIFESIESLPKEFKNIEILVNNAGLALGQDKFGDAKMDDLETMIDTNIKGVLYVTKAVLPLMNKGGYIFNIGSVAGNWSYQGSNVYGGTKAFIKQFSLNLRNDIRGSGIRVTNIEPGLCKTEFSLVRFKGDREKADKVYENTEFITAENIAEIIYSCAILPKNVNINSLEVMATTQTWAGFFHERVN</sequence>
<dbReference type="Gene3D" id="3.40.50.720">
    <property type="entry name" value="NAD(P)-binding Rossmann-like Domain"/>
    <property type="match status" value="1"/>
</dbReference>
<evidence type="ECO:0000313" key="5">
    <source>
        <dbReference type="Proteomes" id="UP000234639"/>
    </source>
</evidence>
<evidence type="ECO:0000313" key="4">
    <source>
        <dbReference type="EMBL" id="PKZ28940.1"/>
    </source>
</evidence>
<proteinExistence type="inferred from homology"/>
<dbReference type="Pfam" id="PF00106">
    <property type="entry name" value="adh_short"/>
    <property type="match status" value="1"/>
</dbReference>
<dbReference type="FunFam" id="3.40.50.720:FF:000047">
    <property type="entry name" value="NADP-dependent L-serine/L-allo-threonine dehydrogenase"/>
    <property type="match status" value="1"/>
</dbReference>
<comment type="similarity">
    <text evidence="1 3">Belongs to the short-chain dehydrogenases/reductases (SDR) family.</text>
</comment>
<dbReference type="RefSeq" id="WP_050334808.1">
    <property type="nucleotide sequence ID" value="NZ_PKHU01000005.1"/>
</dbReference>
<gene>
    <name evidence="4" type="ORF">CYJ41_05790</name>
</gene>
<dbReference type="EMBL" id="PKHU01000005">
    <property type="protein sequence ID" value="PKZ28940.1"/>
    <property type="molecule type" value="Genomic_DNA"/>
</dbReference>
<dbReference type="InterPro" id="IPR036291">
    <property type="entry name" value="NAD(P)-bd_dom_sf"/>
</dbReference>
<evidence type="ECO:0000256" key="1">
    <source>
        <dbReference type="ARBA" id="ARBA00006484"/>
    </source>
</evidence>
<keyword evidence="2" id="KW-0560">Oxidoreductase</keyword>
<dbReference type="PRINTS" id="PR00081">
    <property type="entry name" value="GDHRDH"/>
</dbReference>
<evidence type="ECO:0000256" key="3">
    <source>
        <dbReference type="RuleBase" id="RU000363"/>
    </source>
</evidence>
<protein>
    <submittedName>
        <fullName evidence="4">KR domain-containing protein</fullName>
    </submittedName>
</protein>
<dbReference type="InterPro" id="IPR020904">
    <property type="entry name" value="Sc_DH/Rdtase_CS"/>
</dbReference>
<dbReference type="PROSITE" id="PS00061">
    <property type="entry name" value="ADH_SHORT"/>
    <property type="match status" value="1"/>
</dbReference>